<gene>
    <name evidence="1" type="ORF">A4U53_015980</name>
</gene>
<proteinExistence type="predicted"/>
<dbReference type="EMBL" id="CP171853">
    <property type="protein sequence ID" value="XKM41972.1"/>
    <property type="molecule type" value="Genomic_DNA"/>
</dbReference>
<evidence type="ECO:0000313" key="2">
    <source>
        <dbReference type="Proteomes" id="UP000078465"/>
    </source>
</evidence>
<sequence>MLHEGSCHCGNVAFEVEGEFDIGALTVKAYDEHDAQIQSVKASFVRPKGRTAL</sequence>
<dbReference type="Proteomes" id="UP000078465">
    <property type="component" value="Chromosome"/>
</dbReference>
<evidence type="ECO:0000313" key="1">
    <source>
        <dbReference type="EMBL" id="XKM41972.1"/>
    </source>
</evidence>
<name>A0ACD5ES42_9HYPH</name>
<reference evidence="1" key="1">
    <citation type="submission" date="2024-10" db="EMBL/GenBank/DDBJ databases">
        <title>Strain of Rhizobium-related bacteria isolated fromm roots of Vavilovia formosa.</title>
        <authorList>
            <person name="Kimeklis A."/>
            <person name="Afonin A."/>
        </authorList>
    </citation>
    <scope>NUCLEOTIDE SEQUENCE</scope>
    <source>
        <strain evidence="1">Vaf-46</strain>
    </source>
</reference>
<organism evidence="1 2">
    <name type="scientific">Rhizobium ruizarguesonis</name>
    <dbReference type="NCBI Taxonomy" id="2081791"/>
    <lineage>
        <taxon>Bacteria</taxon>
        <taxon>Pseudomonadati</taxon>
        <taxon>Pseudomonadota</taxon>
        <taxon>Alphaproteobacteria</taxon>
        <taxon>Hyphomicrobiales</taxon>
        <taxon>Rhizobiaceae</taxon>
        <taxon>Rhizobium/Agrobacterium group</taxon>
        <taxon>Rhizobium</taxon>
    </lineage>
</organism>
<protein>
    <submittedName>
        <fullName evidence="1">Uncharacterized protein</fullName>
    </submittedName>
</protein>
<accession>A0ACD5ES42</accession>